<evidence type="ECO:0000256" key="6">
    <source>
        <dbReference type="ARBA" id="ARBA00023004"/>
    </source>
</evidence>
<dbReference type="Gene3D" id="3.40.50.280">
    <property type="entry name" value="Cobalamin-binding domain"/>
    <property type="match status" value="1"/>
</dbReference>
<dbReference type="HOGENOM" id="CLU_021572_7_0_9"/>
<keyword evidence="7" id="KW-0411">Iron-sulfur</keyword>
<keyword evidence="6" id="KW-0408">Iron</keyword>
<name>A6TKW0_ALKMQ</name>
<organism evidence="9 10">
    <name type="scientific">Alkaliphilus metalliredigens (strain QYMF)</name>
    <dbReference type="NCBI Taxonomy" id="293826"/>
    <lineage>
        <taxon>Bacteria</taxon>
        <taxon>Bacillati</taxon>
        <taxon>Bacillota</taxon>
        <taxon>Clostridia</taxon>
        <taxon>Peptostreptococcales</taxon>
        <taxon>Natronincolaceae</taxon>
        <taxon>Alkaliphilus</taxon>
    </lineage>
</organism>
<dbReference type="Pfam" id="PF04055">
    <property type="entry name" value="Radical_SAM"/>
    <property type="match status" value="1"/>
</dbReference>
<accession>A6TKW0</accession>
<dbReference type="InterPro" id="IPR006638">
    <property type="entry name" value="Elp3/MiaA/NifB-like_rSAM"/>
</dbReference>
<evidence type="ECO:0000313" key="10">
    <source>
        <dbReference type="Proteomes" id="UP000001572"/>
    </source>
</evidence>
<evidence type="ECO:0000256" key="5">
    <source>
        <dbReference type="ARBA" id="ARBA00022723"/>
    </source>
</evidence>
<dbReference type="EMBL" id="CP000724">
    <property type="protein sequence ID" value="ABR46828.1"/>
    <property type="molecule type" value="Genomic_DNA"/>
</dbReference>
<dbReference type="Gene3D" id="3.20.20.70">
    <property type="entry name" value="Aldolase class I"/>
    <property type="match status" value="1"/>
</dbReference>
<dbReference type="RefSeq" id="WP_011971736.1">
    <property type="nucleotide sequence ID" value="NC_009633.1"/>
</dbReference>
<dbReference type="GO" id="GO:0051539">
    <property type="term" value="F:4 iron, 4 sulfur cluster binding"/>
    <property type="evidence" value="ECO:0007669"/>
    <property type="project" value="UniProtKB-KW"/>
</dbReference>
<evidence type="ECO:0000256" key="1">
    <source>
        <dbReference type="ARBA" id="ARBA00001966"/>
    </source>
</evidence>
<comment type="cofactor">
    <cofactor evidence="1">
        <name>[4Fe-4S] cluster</name>
        <dbReference type="ChEBI" id="CHEBI:49883"/>
    </cofactor>
</comment>
<keyword evidence="5" id="KW-0479">Metal-binding</keyword>
<feature type="domain" description="Radical SAM core" evidence="8">
    <location>
        <begin position="179"/>
        <end position="396"/>
    </location>
</feature>
<evidence type="ECO:0000256" key="7">
    <source>
        <dbReference type="ARBA" id="ARBA00023014"/>
    </source>
</evidence>
<gene>
    <name evidence="9" type="ordered locus">Amet_0601</name>
</gene>
<evidence type="ECO:0000256" key="2">
    <source>
        <dbReference type="ARBA" id="ARBA00022603"/>
    </source>
</evidence>
<dbReference type="GO" id="GO:0031419">
    <property type="term" value="F:cobalamin binding"/>
    <property type="evidence" value="ECO:0007669"/>
    <property type="project" value="InterPro"/>
</dbReference>
<reference evidence="10" key="1">
    <citation type="journal article" date="2016" name="Genome Announc.">
        <title>Complete genome sequence of Alkaliphilus metalliredigens strain QYMF, an alkaliphilic and metal-reducing bacterium isolated from borax-contaminated leachate ponds.</title>
        <authorList>
            <person name="Hwang C."/>
            <person name="Copeland A."/>
            <person name="Lucas S."/>
            <person name="Lapidus A."/>
            <person name="Barry K."/>
            <person name="Detter J.C."/>
            <person name="Glavina Del Rio T."/>
            <person name="Hammon N."/>
            <person name="Israni S."/>
            <person name="Dalin E."/>
            <person name="Tice H."/>
            <person name="Pitluck S."/>
            <person name="Chertkov O."/>
            <person name="Brettin T."/>
            <person name="Bruce D."/>
            <person name="Han C."/>
            <person name="Schmutz J."/>
            <person name="Larimer F."/>
            <person name="Land M.L."/>
            <person name="Hauser L."/>
            <person name="Kyrpides N."/>
            <person name="Mikhailova N."/>
            <person name="Ye Q."/>
            <person name="Zhou J."/>
            <person name="Richardson P."/>
            <person name="Fields M.W."/>
        </authorList>
    </citation>
    <scope>NUCLEOTIDE SEQUENCE [LARGE SCALE GENOMIC DNA]</scope>
    <source>
        <strain evidence="10">QYMF</strain>
    </source>
</reference>
<dbReference type="CDD" id="cd01335">
    <property type="entry name" value="Radical_SAM"/>
    <property type="match status" value="1"/>
</dbReference>
<keyword evidence="2" id="KW-0489">Methyltransferase</keyword>
<dbReference type="InterPro" id="IPR013785">
    <property type="entry name" value="Aldolase_TIM"/>
</dbReference>
<dbReference type="InterPro" id="IPR007197">
    <property type="entry name" value="rSAM"/>
</dbReference>
<dbReference type="PROSITE" id="PS51918">
    <property type="entry name" value="RADICAL_SAM"/>
    <property type="match status" value="1"/>
</dbReference>
<dbReference type="PANTHER" id="PTHR43409">
    <property type="entry name" value="ANAEROBIC MAGNESIUM-PROTOPORPHYRIN IX MONOMETHYL ESTER CYCLASE-RELATED"/>
    <property type="match status" value="1"/>
</dbReference>
<dbReference type="SFLD" id="SFLDG01123">
    <property type="entry name" value="methyltransferase_(Class_B)"/>
    <property type="match status" value="1"/>
</dbReference>
<dbReference type="InterPro" id="IPR058240">
    <property type="entry name" value="rSAM_sf"/>
</dbReference>
<sequence length="453" mass="52758">MKVLLVRPARIKQAVTLGEFMYSEPIGLEMVYAMLENQHHVEIVDMMSEKITLEDKLKAFQPEVVGITSLCIDVFAVRALAEAVKKYDPSIITMVGGTQSFLNPEAFFTETIDHVMKYTNTENMTTLFGYLQRGEQPPIIHGICSGVNDFKTTDKCGMNQYVHPNRKATAKYRRQYSYFGYRPCAIMGTSQGCSKTCSFCLRWRIEGATERYLPMDFVKEEIRSIEEDNIMVFDNDFLHNGDRIEELCNFLQEEGIHKNFICYASVNSILSNKEVIKRFTKLGLSTVLVGYETFKEEELKKYQKKSSTDDNLNASQFLKEIGLDVWASFMIHPDWSVADFKEFRRYLKKLNPEISTFSPLTPFPNLPLYNEYKDRLLIQKEEYEKWSFGQVTINPSKMSLRKYYYEILKTILYVNLVRNNILYMISRFGITSILRLFKGSIKAFIKYIQLMMQ</sequence>
<evidence type="ECO:0000256" key="4">
    <source>
        <dbReference type="ARBA" id="ARBA00022691"/>
    </source>
</evidence>
<evidence type="ECO:0000313" key="9">
    <source>
        <dbReference type="EMBL" id="ABR46828.1"/>
    </source>
</evidence>
<dbReference type="GO" id="GO:0046872">
    <property type="term" value="F:metal ion binding"/>
    <property type="evidence" value="ECO:0007669"/>
    <property type="project" value="UniProtKB-KW"/>
</dbReference>
<dbReference type="GO" id="GO:0005829">
    <property type="term" value="C:cytosol"/>
    <property type="evidence" value="ECO:0007669"/>
    <property type="project" value="TreeGrafter"/>
</dbReference>
<dbReference type="Proteomes" id="UP000001572">
    <property type="component" value="Chromosome"/>
</dbReference>
<dbReference type="OrthoDB" id="1757175at2"/>
<dbReference type="STRING" id="293826.Amet_0601"/>
<dbReference type="eggNOG" id="COG1032">
    <property type="taxonomic scope" value="Bacteria"/>
</dbReference>
<keyword evidence="10" id="KW-1185">Reference proteome</keyword>
<evidence type="ECO:0000256" key="3">
    <source>
        <dbReference type="ARBA" id="ARBA00022679"/>
    </source>
</evidence>
<dbReference type="PANTHER" id="PTHR43409:SF7">
    <property type="entry name" value="BLL1977 PROTEIN"/>
    <property type="match status" value="1"/>
</dbReference>
<dbReference type="SFLD" id="SFLDG01082">
    <property type="entry name" value="B12-binding_domain_containing"/>
    <property type="match status" value="1"/>
</dbReference>
<evidence type="ECO:0000259" key="8">
    <source>
        <dbReference type="PROSITE" id="PS51918"/>
    </source>
</evidence>
<dbReference type="GO" id="GO:0003824">
    <property type="term" value="F:catalytic activity"/>
    <property type="evidence" value="ECO:0007669"/>
    <property type="project" value="InterPro"/>
</dbReference>
<keyword evidence="4" id="KW-0949">S-adenosyl-L-methionine</keyword>
<dbReference type="SMART" id="SM00729">
    <property type="entry name" value="Elp3"/>
    <property type="match status" value="1"/>
</dbReference>
<dbReference type="SUPFAM" id="SSF102114">
    <property type="entry name" value="Radical SAM enzymes"/>
    <property type="match status" value="1"/>
</dbReference>
<dbReference type="InterPro" id="IPR034466">
    <property type="entry name" value="Methyltransferase_Class_B"/>
</dbReference>
<keyword evidence="3" id="KW-0808">Transferase</keyword>
<dbReference type="SFLD" id="SFLDS00029">
    <property type="entry name" value="Radical_SAM"/>
    <property type="match status" value="1"/>
</dbReference>
<dbReference type="InterPro" id="IPR051198">
    <property type="entry name" value="BchE-like"/>
</dbReference>
<dbReference type="Pfam" id="PF02310">
    <property type="entry name" value="B12-binding"/>
    <property type="match status" value="1"/>
</dbReference>
<protein>
    <submittedName>
        <fullName evidence="9">Radical SAM domain protein</fullName>
    </submittedName>
</protein>
<dbReference type="KEGG" id="amt:Amet_0601"/>
<dbReference type="AlphaFoldDB" id="A6TKW0"/>
<proteinExistence type="predicted"/>
<dbReference type="InterPro" id="IPR006158">
    <property type="entry name" value="Cobalamin-bd"/>
</dbReference>